<comment type="caution">
    <text evidence="2">The sequence shown here is derived from an EMBL/GenBank/DDBJ whole genome shotgun (WGS) entry which is preliminary data.</text>
</comment>
<dbReference type="AlphaFoldDB" id="A0A565AUA5"/>
<proteinExistence type="predicted"/>
<organism evidence="2 3">
    <name type="scientific">Arabis nemorensis</name>
    <dbReference type="NCBI Taxonomy" id="586526"/>
    <lineage>
        <taxon>Eukaryota</taxon>
        <taxon>Viridiplantae</taxon>
        <taxon>Streptophyta</taxon>
        <taxon>Embryophyta</taxon>
        <taxon>Tracheophyta</taxon>
        <taxon>Spermatophyta</taxon>
        <taxon>Magnoliopsida</taxon>
        <taxon>eudicotyledons</taxon>
        <taxon>Gunneridae</taxon>
        <taxon>Pentapetalae</taxon>
        <taxon>rosids</taxon>
        <taxon>malvids</taxon>
        <taxon>Brassicales</taxon>
        <taxon>Brassicaceae</taxon>
        <taxon>Arabideae</taxon>
        <taxon>Arabis</taxon>
    </lineage>
</organism>
<evidence type="ECO:0000256" key="1">
    <source>
        <dbReference type="SAM" id="MobiDB-lite"/>
    </source>
</evidence>
<protein>
    <submittedName>
        <fullName evidence="2">Uncharacterized protein</fullName>
    </submittedName>
</protein>
<accession>A0A565AUA5</accession>
<evidence type="ECO:0000313" key="3">
    <source>
        <dbReference type="Proteomes" id="UP000489600"/>
    </source>
</evidence>
<feature type="region of interest" description="Disordered" evidence="1">
    <location>
        <begin position="71"/>
        <end position="103"/>
    </location>
</feature>
<dbReference type="EMBL" id="CABITT030000001">
    <property type="protein sequence ID" value="VVA92947.1"/>
    <property type="molecule type" value="Genomic_DNA"/>
</dbReference>
<evidence type="ECO:0000313" key="2">
    <source>
        <dbReference type="EMBL" id="VVA92947.1"/>
    </source>
</evidence>
<sequence length="152" mass="17795">MDRDYDIVSKQFVFEQFRGYEQFVSNQKPRDRDGSSFWRCEEKEILASFLRWSGCRVVQVLLRRSRRLVPAASRGEREGTTAKRERHTAARGQTKSMPVSHGVVKLHGELPARRDRDRGEVKSMVRDSWRVDSLSYLGRVDSYELTELTWPS</sequence>
<feature type="compositionally biased region" description="Basic and acidic residues" evidence="1">
    <location>
        <begin position="74"/>
        <end position="83"/>
    </location>
</feature>
<dbReference type="Proteomes" id="UP000489600">
    <property type="component" value="Unassembled WGS sequence"/>
</dbReference>
<keyword evidence="3" id="KW-1185">Reference proteome</keyword>
<reference evidence="2" key="1">
    <citation type="submission" date="2019-07" db="EMBL/GenBank/DDBJ databases">
        <authorList>
            <person name="Dittberner H."/>
        </authorList>
    </citation>
    <scope>NUCLEOTIDE SEQUENCE [LARGE SCALE GENOMIC DNA]</scope>
</reference>
<name>A0A565AUA5_9BRAS</name>
<gene>
    <name evidence="2" type="ORF">ANE_LOCUS3392</name>
</gene>